<accession>A0A5C6P1D6</accession>
<dbReference type="PANTHER" id="PTHR44653:SF2">
    <property type="entry name" value="DNAJ HOMOLOG SUBFAMILY C MEMBER 1"/>
    <property type="match status" value="1"/>
</dbReference>
<evidence type="ECO:0000313" key="11">
    <source>
        <dbReference type="Proteomes" id="UP000324091"/>
    </source>
</evidence>
<dbReference type="Gene3D" id="1.10.10.60">
    <property type="entry name" value="Homeodomain-like"/>
    <property type="match status" value="3"/>
</dbReference>
<feature type="domain" description="Myb-like" evidence="9">
    <location>
        <begin position="552"/>
        <end position="603"/>
    </location>
</feature>
<dbReference type="CDD" id="cd00167">
    <property type="entry name" value="SANT"/>
    <property type="match status" value="3"/>
</dbReference>
<dbReference type="PANTHER" id="PTHR44653">
    <property type="entry name" value="DNAJ HOMOLOG SUBFAMILY C MEMBER 1"/>
    <property type="match status" value="1"/>
</dbReference>
<comment type="caution">
    <text evidence="10">The sequence shown here is derived from an EMBL/GenBank/DDBJ whole genome shotgun (WGS) entry which is preliminary data.</text>
</comment>
<dbReference type="InterPro" id="IPR009057">
    <property type="entry name" value="Homeodomain-like_sf"/>
</dbReference>
<dbReference type="Proteomes" id="UP000324091">
    <property type="component" value="Chromosome 15"/>
</dbReference>
<evidence type="ECO:0000256" key="2">
    <source>
        <dbReference type="ARBA" id="ARBA00022729"/>
    </source>
</evidence>
<feature type="compositionally biased region" description="Basic and acidic residues" evidence="7">
    <location>
        <begin position="650"/>
        <end position="663"/>
    </location>
</feature>
<evidence type="ECO:0000256" key="5">
    <source>
        <dbReference type="ARBA" id="ARBA00037847"/>
    </source>
</evidence>
<dbReference type="AlphaFoldDB" id="A0A5C6P1D6"/>
<dbReference type="EMBL" id="RHFK02000007">
    <property type="protein sequence ID" value="TWW73125.1"/>
    <property type="molecule type" value="Genomic_DNA"/>
</dbReference>
<proteinExistence type="predicted"/>
<keyword evidence="4 8" id="KW-0472">Membrane</keyword>
<reference evidence="10 11" key="1">
    <citation type="submission" date="2019-04" db="EMBL/GenBank/DDBJ databases">
        <title>Chromosome genome assembly for Takifugu flavidus.</title>
        <authorList>
            <person name="Xiao S."/>
        </authorList>
    </citation>
    <scope>NUCLEOTIDE SEQUENCE [LARGE SCALE GENOMIC DNA]</scope>
    <source>
        <strain evidence="10">HTHZ2018</strain>
        <tissue evidence="10">Muscle</tissue>
    </source>
</reference>
<evidence type="ECO:0000256" key="1">
    <source>
        <dbReference type="ARBA" id="ARBA00022692"/>
    </source>
</evidence>
<dbReference type="InterPro" id="IPR052606">
    <property type="entry name" value="DnaJ_domain_protein"/>
</dbReference>
<feature type="region of interest" description="Disordered" evidence="7">
    <location>
        <begin position="616"/>
        <end position="680"/>
    </location>
</feature>
<evidence type="ECO:0000256" key="8">
    <source>
        <dbReference type="SAM" id="Phobius"/>
    </source>
</evidence>
<protein>
    <submittedName>
        <fullName evidence="10">DnaJ-like protein subfamily C member 1</fullName>
    </submittedName>
</protein>
<feature type="domain" description="Myb-like" evidence="9">
    <location>
        <begin position="205"/>
        <end position="256"/>
    </location>
</feature>
<evidence type="ECO:0000256" key="6">
    <source>
        <dbReference type="SAM" id="Coils"/>
    </source>
</evidence>
<comment type="subcellular location">
    <subcellularLocation>
        <location evidence="5">Endomembrane system</location>
        <topology evidence="5">Single-pass membrane protein</topology>
    </subcellularLocation>
</comment>
<evidence type="ECO:0000256" key="4">
    <source>
        <dbReference type="ARBA" id="ARBA00023136"/>
    </source>
</evidence>
<feature type="transmembrane region" description="Helical" evidence="8">
    <location>
        <begin position="353"/>
        <end position="373"/>
    </location>
</feature>
<dbReference type="Pfam" id="PF23082">
    <property type="entry name" value="Myb_DNA-binding_2"/>
    <property type="match status" value="3"/>
</dbReference>
<keyword evidence="2" id="KW-0732">Signal</keyword>
<dbReference type="InterPro" id="IPR001005">
    <property type="entry name" value="SANT/Myb"/>
</dbReference>
<gene>
    <name evidence="10" type="ORF">D4764_15G0005190</name>
</gene>
<feature type="region of interest" description="Disordered" evidence="7">
    <location>
        <begin position="269"/>
        <end position="299"/>
    </location>
</feature>
<evidence type="ECO:0000313" key="10">
    <source>
        <dbReference type="EMBL" id="TWW73125.1"/>
    </source>
</evidence>
<dbReference type="SMART" id="SM00717">
    <property type="entry name" value="SANT"/>
    <property type="match status" value="3"/>
</dbReference>
<name>A0A5C6P1D6_9TELE</name>
<evidence type="ECO:0000256" key="7">
    <source>
        <dbReference type="SAM" id="MobiDB-lite"/>
    </source>
</evidence>
<keyword evidence="3 8" id="KW-1133">Transmembrane helix</keyword>
<dbReference type="SUPFAM" id="SSF46689">
    <property type="entry name" value="Homeodomain-like"/>
    <property type="match status" value="3"/>
</dbReference>
<evidence type="ECO:0000259" key="9">
    <source>
        <dbReference type="SMART" id="SM00717"/>
    </source>
</evidence>
<dbReference type="GO" id="GO:0012505">
    <property type="term" value="C:endomembrane system"/>
    <property type="evidence" value="ECO:0007669"/>
    <property type="project" value="UniProtKB-SubCell"/>
</dbReference>
<keyword evidence="6" id="KW-0175">Coiled coil</keyword>
<evidence type="ECO:0000256" key="3">
    <source>
        <dbReference type="ARBA" id="ARBA00022989"/>
    </source>
</evidence>
<feature type="coiled-coil region" evidence="6">
    <location>
        <begin position="99"/>
        <end position="133"/>
    </location>
</feature>
<feature type="transmembrane region" description="Helical" evidence="8">
    <location>
        <begin position="6"/>
        <end position="27"/>
    </location>
</feature>
<organism evidence="10 11">
    <name type="scientific">Takifugu flavidus</name>
    <name type="common">sansaifugu</name>
    <dbReference type="NCBI Taxonomy" id="433684"/>
    <lineage>
        <taxon>Eukaryota</taxon>
        <taxon>Metazoa</taxon>
        <taxon>Chordata</taxon>
        <taxon>Craniata</taxon>
        <taxon>Vertebrata</taxon>
        <taxon>Euteleostomi</taxon>
        <taxon>Actinopterygii</taxon>
        <taxon>Neopterygii</taxon>
        <taxon>Teleostei</taxon>
        <taxon>Neoteleostei</taxon>
        <taxon>Acanthomorphata</taxon>
        <taxon>Eupercaria</taxon>
        <taxon>Tetraodontiformes</taxon>
        <taxon>Tetradontoidea</taxon>
        <taxon>Tetraodontidae</taxon>
        <taxon>Takifugu</taxon>
    </lineage>
</organism>
<feature type="coiled-coil region" evidence="6">
    <location>
        <begin position="464"/>
        <end position="501"/>
    </location>
</feature>
<keyword evidence="11" id="KW-1185">Reference proteome</keyword>
<feature type="domain" description="Myb-like" evidence="9">
    <location>
        <begin position="682"/>
        <end position="731"/>
    </location>
</feature>
<keyword evidence="1 8" id="KW-0812">Transmembrane</keyword>
<sequence length="739" mass="85726">MSNAELAFLLFLLILTVGHYAVIWSIYLEKQLVRQLIGAGPPVRRQGQLGLFLNSLYFQDELLSKKRKKRGRKVLERPHWHDILPLKLSIWVYLSMKNLPQTVQEVKQYYEEYQQLKQQQREEAEAVQELTARQSELSDFLSPADVTSVQERRGQRSRSQRWSFPVYEPSLEKMNFQKYDQTTSIEEIEDQMDDWLQDRKVSKKTGADWTEDDLSLLSRLMVKFPGGTPGRWEKIAQDLGRSVTDVTSKVKQVKDSVSQTPGLVKLSELKGERDAGEEEQKEEPESATVARKRNRKSAATDAGETTTLVAIYEVLKDEERRRKYDDILVNGLPDWRQPVFYYRRVRKMSNAELAFLLFLILTVGHYAVIWSIYLEKQLVRQLIGAGPPVRRQGQLGLFLNSLYFQDELLSKKKKEKRKKVSSRPAEDLRVTGQERADRVLERPHWHDILPLKLSIWVYLSMKNLPQTIQEVKQYYEEYQQLKQQQREEAEAVQELTAREKRPKVKKPKVEFPVYEPSLEKMNFQKYDQTTSIEEIEDQMDDWLQDRKVSKKTGADWTEDDLSLLSRLMVKFPGGTPGRWEKIAQDLGRSVTDVTSKVKQVKDSVSQTPGLVKLSELKGERDAGEEEQKEEPESATVARKRNRKSAATDAGETKVRGHRQRDFDPSAAEAEEAEPLESREKAESAVWTQNQQKLLELALQQFPRGTAERWDRIAKVVPGKTKVRQMRGILLLLYILSVTD</sequence>